<accession>A0A5D0NY62</accession>
<feature type="compositionally biased region" description="Pro residues" evidence="1">
    <location>
        <begin position="145"/>
        <end position="162"/>
    </location>
</feature>
<feature type="compositionally biased region" description="Pro residues" evidence="1">
    <location>
        <begin position="35"/>
        <end position="44"/>
    </location>
</feature>
<keyword evidence="4" id="KW-1185">Reference proteome</keyword>
<dbReference type="AlphaFoldDB" id="A0A5D0NY62"/>
<name>A0A5D0NY62_9ACTN</name>
<evidence type="ECO:0000256" key="2">
    <source>
        <dbReference type="SAM" id="Phobius"/>
    </source>
</evidence>
<dbReference type="RefSeq" id="WP_067905272.1">
    <property type="nucleotide sequence ID" value="NZ_VSFG01000001.1"/>
</dbReference>
<comment type="caution">
    <text evidence="3">The sequence shown here is derived from an EMBL/GenBank/DDBJ whole genome shotgun (WGS) entry which is preliminary data.</text>
</comment>
<feature type="region of interest" description="Disordered" evidence="1">
    <location>
        <begin position="115"/>
        <end position="235"/>
    </location>
</feature>
<evidence type="ECO:0000313" key="4">
    <source>
        <dbReference type="Proteomes" id="UP000323380"/>
    </source>
</evidence>
<organism evidence="3 4">
    <name type="scientific">Actinomadura chibensis</name>
    <dbReference type="NCBI Taxonomy" id="392828"/>
    <lineage>
        <taxon>Bacteria</taxon>
        <taxon>Bacillati</taxon>
        <taxon>Actinomycetota</taxon>
        <taxon>Actinomycetes</taxon>
        <taxon>Streptosporangiales</taxon>
        <taxon>Thermomonosporaceae</taxon>
        <taxon>Actinomadura</taxon>
    </lineage>
</organism>
<keyword evidence="2" id="KW-1133">Transmembrane helix</keyword>
<gene>
    <name evidence="3" type="ORF">FXF69_10055</name>
</gene>
<feature type="region of interest" description="Disordered" evidence="1">
    <location>
        <begin position="1"/>
        <end position="47"/>
    </location>
</feature>
<protein>
    <submittedName>
        <fullName evidence="3">Uncharacterized protein</fullName>
    </submittedName>
</protein>
<evidence type="ECO:0000256" key="1">
    <source>
        <dbReference type="SAM" id="MobiDB-lite"/>
    </source>
</evidence>
<feature type="transmembrane region" description="Helical" evidence="2">
    <location>
        <begin position="89"/>
        <end position="111"/>
    </location>
</feature>
<feature type="compositionally biased region" description="Basic and acidic residues" evidence="1">
    <location>
        <begin position="16"/>
        <end position="26"/>
    </location>
</feature>
<dbReference type="EMBL" id="VSFG01000001">
    <property type="protein sequence ID" value="TYB49406.1"/>
    <property type="molecule type" value="Genomic_DNA"/>
</dbReference>
<proteinExistence type="predicted"/>
<sequence length="235" mass="24124">MSDHHQAGHPGGQAARLDRRTAERLLRRAGRPSPGAAPPDPPDPLDALLAAAAAPARPGELAGEDAAVAAFRAVPRPARPSRAAALRRLLTIKVVAIVGGSLVLTGGAAYATITGRLPGHSPAPPASPSGYDRDGHRSPPTRYTPGPPPSSRRPATPTPAPTPSVTEKQHGKANAPGQQKQDQNQKTKPPRKPHPTPSRGPGYTKNPSNGNPGNGIVKGEEPSQLSPGKSNVVIG</sequence>
<evidence type="ECO:0000313" key="3">
    <source>
        <dbReference type="EMBL" id="TYB49406.1"/>
    </source>
</evidence>
<dbReference type="Proteomes" id="UP000323380">
    <property type="component" value="Unassembled WGS sequence"/>
</dbReference>
<keyword evidence="2" id="KW-0472">Membrane</keyword>
<reference evidence="3 4" key="1">
    <citation type="submission" date="2019-08" db="EMBL/GenBank/DDBJ databases">
        <title>Actinomadura sp. nov. CYP1-5 isolated from mountain soil.</title>
        <authorList>
            <person name="Songsumanus A."/>
            <person name="Kuncharoen N."/>
            <person name="Kudo T."/>
            <person name="Yuki M."/>
            <person name="Igarashi Y."/>
            <person name="Tanasupawat S."/>
        </authorList>
    </citation>
    <scope>NUCLEOTIDE SEQUENCE [LARGE SCALE GENOMIC DNA]</scope>
    <source>
        <strain evidence="3 4">JCM 14158</strain>
    </source>
</reference>
<keyword evidence="2" id="KW-0812">Transmembrane</keyword>